<dbReference type="AlphaFoldDB" id="F4LUX4"/>
<name>F4LUX4_TEPAE</name>
<evidence type="ECO:0000256" key="2">
    <source>
        <dbReference type="ARBA" id="ARBA00022628"/>
    </source>
</evidence>
<reference evidence="7" key="1">
    <citation type="journal article" date="2013" name="Genome Announc.">
        <title>First genome sequence of a syntrophic acetate-oxidizing bacterium, Tepidanaerobacter acetatoxydans strain Re1.</title>
        <authorList>
            <person name="Manzoor S."/>
            <person name="Bongcam-Rudloff E."/>
            <person name="Schnurer A."/>
            <person name="Muller B."/>
        </authorList>
    </citation>
    <scope>NUCLEOTIDE SEQUENCE [LARGE SCALE GENOMIC DNA]</scope>
    <source>
        <strain evidence="7">Re1</strain>
    </source>
</reference>
<keyword evidence="7" id="KW-1185">Reference proteome</keyword>
<sequence length="606" mass="66614">MTDKKKVLLAPLDPVHDIGLKMIKRGLEYKGHETILIPPDYSPEEIIKSIIDNDVDVVLVSRTLGYGVAEVLGKFIDLAEAAGIRDKVKIGIGGMAVRPELAAELGFDAGFGPGTSVDEAVAFVEGREYIPSEGRSKKNKKDITEGYDYLFHNKKIEKLLDSIVDGILDYVSDKTTTAIQRAQIRRQILESDSESEKQKLRRDYSKLCDDVIKSFYESGKYREKTRPMTNDEVDALNQYVNAVNSRMNPLYLQHVDKNPVVFIQYGTGCPFMDIAHIKSCEAWGADGAVHFDPSWGARTEGFLEGYITHEEDGSVITYENLKSIKKSLLPNTLWQVRAHRGLNTPETVLLAGKIGADLTKINIAYGSLGGGTDPERLTVDAVEAIKYASEFNMPFDVVTNEELCGVPAYKAFAGMLIVSKLGLRLGARPILQPLFCYSPEVMISGQMEDNYVDFNSAKIYCLRNIVNAPIWCGAPIGFLTQTEDRVQSSLMTALHASLASSLGVDGISIASSDEAFSGGPITIPARIDTLRATQSSFRFFGQSNIVPTDNAYKWAKEIEEGIEAVLELVVKNGNFVNALYQGILGSKEDGAYPGRAGRGSVIKKIY</sequence>
<dbReference type="PATRIC" id="fig|1209989.3.peg.1661"/>
<dbReference type="Proteomes" id="UP000010802">
    <property type="component" value="Chromosome"/>
</dbReference>
<keyword evidence="2" id="KW-0846">Cobalamin</keyword>
<keyword evidence="3" id="KW-0413">Isomerase</keyword>
<dbReference type="SUPFAM" id="SSF51703">
    <property type="entry name" value="Cobalamin (vitamin B12)-dependent enzymes"/>
    <property type="match status" value="1"/>
</dbReference>
<evidence type="ECO:0000313" key="6">
    <source>
        <dbReference type="EMBL" id="CCP26214.1"/>
    </source>
</evidence>
<evidence type="ECO:0000256" key="1">
    <source>
        <dbReference type="ARBA" id="ARBA00001922"/>
    </source>
</evidence>
<comment type="cofactor">
    <cofactor evidence="1">
        <name>adenosylcob(III)alamin</name>
        <dbReference type="ChEBI" id="CHEBI:18408"/>
    </cofactor>
</comment>
<dbReference type="InterPro" id="IPR006158">
    <property type="entry name" value="Cobalamin-bd"/>
</dbReference>
<dbReference type="STRING" id="1209989.TepRe1_1354"/>
<dbReference type="eggNOG" id="COG2185">
    <property type="taxonomic scope" value="Bacteria"/>
</dbReference>
<protein>
    <submittedName>
        <fullName evidence="6">Cobalamin B12-binding domain protein</fullName>
    </submittedName>
</protein>
<dbReference type="Pfam" id="PF02310">
    <property type="entry name" value="B12-binding"/>
    <property type="match status" value="1"/>
</dbReference>
<proteinExistence type="predicted"/>
<evidence type="ECO:0000256" key="3">
    <source>
        <dbReference type="ARBA" id="ARBA00023235"/>
    </source>
</evidence>
<organism evidence="6 7">
    <name type="scientific">Tepidanaerobacter acetatoxydans (strain DSM 21804 / JCM 16047 / Re1)</name>
    <dbReference type="NCBI Taxonomy" id="1209989"/>
    <lineage>
        <taxon>Bacteria</taxon>
        <taxon>Bacillati</taxon>
        <taxon>Bacillota</taxon>
        <taxon>Clostridia</taxon>
        <taxon>Thermosediminibacterales</taxon>
        <taxon>Tepidanaerobacteraceae</taxon>
        <taxon>Tepidanaerobacter</taxon>
    </lineage>
</organism>
<dbReference type="RefSeq" id="WP_013778423.1">
    <property type="nucleotide sequence ID" value="NC_015519.1"/>
</dbReference>
<dbReference type="KEGG" id="tae:TepiRe1_1466"/>
<dbReference type="OrthoDB" id="9782063at2"/>
<dbReference type="PROSITE" id="PS51332">
    <property type="entry name" value="B12_BINDING"/>
    <property type="match status" value="1"/>
</dbReference>
<dbReference type="InterPro" id="IPR016176">
    <property type="entry name" value="Cbl-dep_enz_cat"/>
</dbReference>
<keyword evidence="4" id="KW-0170">Cobalt</keyword>
<evidence type="ECO:0000313" key="7">
    <source>
        <dbReference type="Proteomes" id="UP000010802"/>
    </source>
</evidence>
<accession>F4LUX4</accession>
<gene>
    <name evidence="6" type="ordered locus">TEPIRE1_1466</name>
</gene>
<dbReference type="EMBL" id="HF563609">
    <property type="protein sequence ID" value="CCP26214.1"/>
    <property type="molecule type" value="Genomic_DNA"/>
</dbReference>
<feature type="domain" description="B12-binding" evidence="5">
    <location>
        <begin position="3"/>
        <end position="131"/>
    </location>
</feature>
<evidence type="ECO:0000256" key="4">
    <source>
        <dbReference type="ARBA" id="ARBA00023285"/>
    </source>
</evidence>
<dbReference type="GO" id="GO:0046872">
    <property type="term" value="F:metal ion binding"/>
    <property type="evidence" value="ECO:0007669"/>
    <property type="project" value="InterPro"/>
</dbReference>
<dbReference type="InterPro" id="IPR036724">
    <property type="entry name" value="Cobalamin-bd_sf"/>
</dbReference>
<dbReference type="KEGG" id="tep:TepRe1_1354"/>
<dbReference type="HOGENOM" id="CLU_445964_0_0_9"/>
<dbReference type="Gene3D" id="3.40.50.280">
    <property type="entry name" value="Cobalamin-binding domain"/>
    <property type="match status" value="1"/>
</dbReference>
<evidence type="ECO:0000259" key="5">
    <source>
        <dbReference type="PROSITE" id="PS51332"/>
    </source>
</evidence>
<accession>L0S175</accession>
<dbReference type="GO" id="GO:0016853">
    <property type="term" value="F:isomerase activity"/>
    <property type="evidence" value="ECO:0007669"/>
    <property type="project" value="UniProtKB-KW"/>
</dbReference>
<dbReference type="GO" id="GO:0031419">
    <property type="term" value="F:cobalamin binding"/>
    <property type="evidence" value="ECO:0007669"/>
    <property type="project" value="UniProtKB-KW"/>
</dbReference>
<dbReference type="SUPFAM" id="SSF52242">
    <property type="entry name" value="Cobalamin (vitamin B12)-binding domain"/>
    <property type="match status" value="1"/>
</dbReference>